<dbReference type="PROSITE" id="PS51450">
    <property type="entry name" value="LRR"/>
    <property type="match status" value="1"/>
</dbReference>
<evidence type="ECO:0000256" key="2">
    <source>
        <dbReference type="ARBA" id="ARBA00022741"/>
    </source>
</evidence>
<dbReference type="InterPro" id="IPR001806">
    <property type="entry name" value="Small_GTPase"/>
</dbReference>
<accession>A0AAU9X9G9</accession>
<dbReference type="SUPFAM" id="SSF52047">
    <property type="entry name" value="RNI-like"/>
    <property type="match status" value="1"/>
</dbReference>
<dbReference type="InterPro" id="IPR001611">
    <property type="entry name" value="Leu-rich_rpt"/>
</dbReference>
<comment type="caution">
    <text evidence="3">The sequence shown here is derived from an EMBL/GenBank/DDBJ whole genome shotgun (WGS) entry which is preliminary data.</text>
</comment>
<evidence type="ECO:0000256" key="1">
    <source>
        <dbReference type="ARBA" id="ARBA00006270"/>
    </source>
</evidence>
<sequence>GKSHLLNRYVNGNSHDTETAREEKILLKTVRLDHGNIVTLVMWDISDSRSFFAKGSALVVYDITQRRSFEKAKELVDEFAQWAGPGAFVALVGNKVDLESRREVSFKEAQDYADGNNIVEIFMEVSALTGENVEDLFSKVVKRLTEAVPGVEQKLALRGKTLNLSKRNLNSDELEFLISIFMSKTLSPAYIQSLNLSYNNLGKLLCFFWFPLETLTCLEVNDNRLSFLPTSMRCLKGLQELDLRNNQLKKLDVVRELPNLKKTIR</sequence>
<dbReference type="InterPro" id="IPR032675">
    <property type="entry name" value="LRR_dom_sf"/>
</dbReference>
<organism evidence="3 4">
    <name type="scientific">Pocillopora meandrina</name>
    <dbReference type="NCBI Taxonomy" id="46732"/>
    <lineage>
        <taxon>Eukaryota</taxon>
        <taxon>Metazoa</taxon>
        <taxon>Cnidaria</taxon>
        <taxon>Anthozoa</taxon>
        <taxon>Hexacorallia</taxon>
        <taxon>Scleractinia</taxon>
        <taxon>Astrocoeniina</taxon>
        <taxon>Pocilloporidae</taxon>
        <taxon>Pocillopora</taxon>
    </lineage>
</organism>
<comment type="similarity">
    <text evidence="1">Belongs to the small GTPase superfamily. Rab family.</text>
</comment>
<dbReference type="EMBL" id="CALNXJ010000035">
    <property type="protein sequence ID" value="CAH3141459.1"/>
    <property type="molecule type" value="Genomic_DNA"/>
</dbReference>
<evidence type="ECO:0000313" key="3">
    <source>
        <dbReference type="EMBL" id="CAH3141459.1"/>
    </source>
</evidence>
<dbReference type="GO" id="GO:0005525">
    <property type="term" value="F:GTP binding"/>
    <property type="evidence" value="ECO:0007669"/>
    <property type="project" value="InterPro"/>
</dbReference>
<dbReference type="SMART" id="SM00173">
    <property type="entry name" value="RAS"/>
    <property type="match status" value="1"/>
</dbReference>
<evidence type="ECO:0008006" key="5">
    <source>
        <dbReference type="Google" id="ProtNLM"/>
    </source>
</evidence>
<proteinExistence type="inferred from homology"/>
<dbReference type="PROSITE" id="PS51419">
    <property type="entry name" value="RAB"/>
    <property type="match status" value="1"/>
</dbReference>
<name>A0AAU9X9G9_9CNID</name>
<keyword evidence="2" id="KW-0547">Nucleotide-binding</keyword>
<dbReference type="PANTHER" id="PTHR47978">
    <property type="match status" value="1"/>
</dbReference>
<dbReference type="Gene3D" id="3.40.50.300">
    <property type="entry name" value="P-loop containing nucleotide triphosphate hydrolases"/>
    <property type="match status" value="1"/>
</dbReference>
<gene>
    <name evidence="3" type="ORF">PMEA_00019724</name>
</gene>
<reference evidence="3 4" key="1">
    <citation type="submission" date="2022-05" db="EMBL/GenBank/DDBJ databases">
        <authorList>
            <consortium name="Genoscope - CEA"/>
            <person name="William W."/>
        </authorList>
    </citation>
    <scope>NUCLEOTIDE SEQUENCE [LARGE SCALE GENOMIC DNA]</scope>
</reference>
<dbReference type="SMART" id="SM00174">
    <property type="entry name" value="RHO"/>
    <property type="match status" value="1"/>
</dbReference>
<dbReference type="AlphaFoldDB" id="A0AAU9X9G9"/>
<dbReference type="InterPro" id="IPR027417">
    <property type="entry name" value="P-loop_NTPase"/>
</dbReference>
<dbReference type="Proteomes" id="UP001159428">
    <property type="component" value="Unassembled WGS sequence"/>
</dbReference>
<dbReference type="Gene3D" id="3.80.10.10">
    <property type="entry name" value="Ribonuclease Inhibitor"/>
    <property type="match status" value="1"/>
</dbReference>
<protein>
    <recommendedName>
        <fullName evidence="5">GTP-binding protein</fullName>
    </recommendedName>
</protein>
<dbReference type="PROSITE" id="PS51421">
    <property type="entry name" value="RAS"/>
    <property type="match status" value="1"/>
</dbReference>
<evidence type="ECO:0000313" key="4">
    <source>
        <dbReference type="Proteomes" id="UP001159428"/>
    </source>
</evidence>
<dbReference type="GO" id="GO:0003924">
    <property type="term" value="F:GTPase activity"/>
    <property type="evidence" value="ECO:0007669"/>
    <property type="project" value="InterPro"/>
</dbReference>
<keyword evidence="4" id="KW-1185">Reference proteome</keyword>
<dbReference type="SMART" id="SM00175">
    <property type="entry name" value="RAB"/>
    <property type="match status" value="1"/>
</dbReference>
<dbReference type="Pfam" id="PF00071">
    <property type="entry name" value="Ras"/>
    <property type="match status" value="1"/>
</dbReference>
<dbReference type="SUPFAM" id="SSF52540">
    <property type="entry name" value="P-loop containing nucleoside triphosphate hydrolases"/>
    <property type="match status" value="1"/>
</dbReference>
<feature type="non-terminal residue" evidence="3">
    <location>
        <position position="1"/>
    </location>
</feature>